<dbReference type="InterPro" id="IPR037294">
    <property type="entry name" value="ABC_BtuC-like"/>
</dbReference>
<gene>
    <name evidence="9" type="ORF">L0P57_12060</name>
</gene>
<evidence type="ECO:0000256" key="7">
    <source>
        <dbReference type="ARBA" id="ARBA00023136"/>
    </source>
</evidence>
<protein>
    <submittedName>
        <fullName evidence="9">Iron ABC transporter permease</fullName>
    </submittedName>
</protein>
<evidence type="ECO:0000313" key="9">
    <source>
        <dbReference type="EMBL" id="MCG4611660.1"/>
    </source>
</evidence>
<feature type="transmembrane region" description="Helical" evidence="8">
    <location>
        <begin position="98"/>
        <end position="117"/>
    </location>
</feature>
<dbReference type="RefSeq" id="WP_191448344.1">
    <property type="nucleotide sequence ID" value="NZ_JAKNHQ010000020.1"/>
</dbReference>
<comment type="similarity">
    <text evidence="2">Belongs to the binding-protein-dependent transport system permease family. FecCD subfamily.</text>
</comment>
<evidence type="ECO:0000256" key="8">
    <source>
        <dbReference type="SAM" id="Phobius"/>
    </source>
</evidence>
<proteinExistence type="inferred from homology"/>
<dbReference type="CDD" id="cd06550">
    <property type="entry name" value="TM_ABC_iron-siderophores_like"/>
    <property type="match status" value="1"/>
</dbReference>
<dbReference type="PANTHER" id="PTHR30472:SF68">
    <property type="entry name" value="FERRICHROME TRANSPORT SYSTEM PERMEASE PROTEIN FHUB"/>
    <property type="match status" value="1"/>
</dbReference>
<evidence type="ECO:0000256" key="5">
    <source>
        <dbReference type="ARBA" id="ARBA00022692"/>
    </source>
</evidence>
<feature type="transmembrane region" description="Helical" evidence="8">
    <location>
        <begin position="67"/>
        <end position="86"/>
    </location>
</feature>
<dbReference type="Gene3D" id="1.10.3470.10">
    <property type="entry name" value="ABC transporter involved in vitamin B12 uptake, BtuC"/>
    <property type="match status" value="1"/>
</dbReference>
<evidence type="ECO:0000256" key="3">
    <source>
        <dbReference type="ARBA" id="ARBA00022448"/>
    </source>
</evidence>
<feature type="transmembrane region" description="Helical" evidence="8">
    <location>
        <begin position="242"/>
        <end position="269"/>
    </location>
</feature>
<dbReference type="Proteomes" id="UP001298681">
    <property type="component" value="Unassembled WGS sequence"/>
</dbReference>
<feature type="transmembrane region" description="Helical" evidence="8">
    <location>
        <begin position="155"/>
        <end position="176"/>
    </location>
</feature>
<feature type="transmembrane region" description="Helical" evidence="8">
    <location>
        <begin position="123"/>
        <end position="143"/>
    </location>
</feature>
<keyword evidence="6 8" id="KW-1133">Transmembrane helix</keyword>
<feature type="transmembrane region" description="Helical" evidence="8">
    <location>
        <begin position="312"/>
        <end position="330"/>
    </location>
</feature>
<keyword evidence="5 8" id="KW-0812">Transmembrane</keyword>
<comment type="subcellular location">
    <subcellularLocation>
        <location evidence="1">Cell membrane</location>
        <topology evidence="1">Multi-pass membrane protein</topology>
    </subcellularLocation>
</comment>
<keyword evidence="4" id="KW-1003">Cell membrane</keyword>
<dbReference type="Pfam" id="PF01032">
    <property type="entry name" value="FecCD"/>
    <property type="match status" value="1"/>
</dbReference>
<dbReference type="InterPro" id="IPR000522">
    <property type="entry name" value="ABC_transptr_permease_BtuC"/>
</dbReference>
<keyword evidence="10" id="KW-1185">Reference proteome</keyword>
<organism evidence="9 10">
    <name type="scientific">Anaeromassilibacillus senegalensis</name>
    <dbReference type="NCBI Taxonomy" id="1673717"/>
    <lineage>
        <taxon>Bacteria</taxon>
        <taxon>Bacillati</taxon>
        <taxon>Bacillota</taxon>
        <taxon>Clostridia</taxon>
        <taxon>Eubacteriales</taxon>
        <taxon>Acutalibacteraceae</taxon>
        <taxon>Anaeromassilibacillus</taxon>
    </lineage>
</organism>
<accession>A0ABS9MLI1</accession>
<evidence type="ECO:0000256" key="1">
    <source>
        <dbReference type="ARBA" id="ARBA00004651"/>
    </source>
</evidence>
<evidence type="ECO:0000256" key="4">
    <source>
        <dbReference type="ARBA" id="ARBA00022475"/>
    </source>
</evidence>
<keyword evidence="7 8" id="KW-0472">Membrane</keyword>
<keyword evidence="3" id="KW-0813">Transport</keyword>
<evidence type="ECO:0000256" key="2">
    <source>
        <dbReference type="ARBA" id="ARBA00007935"/>
    </source>
</evidence>
<evidence type="ECO:0000313" key="10">
    <source>
        <dbReference type="Proteomes" id="UP001298681"/>
    </source>
</evidence>
<name>A0ABS9MLI1_9FIRM</name>
<dbReference type="PANTHER" id="PTHR30472">
    <property type="entry name" value="FERRIC ENTEROBACTIN TRANSPORT SYSTEM PERMEASE PROTEIN"/>
    <property type="match status" value="1"/>
</dbReference>
<reference evidence="9 10" key="1">
    <citation type="submission" date="2022-01" db="EMBL/GenBank/DDBJ databases">
        <title>Collection of gut derived symbiotic bacterial strains cultured from healthy donors.</title>
        <authorList>
            <person name="Lin H."/>
            <person name="Kohout C."/>
            <person name="Waligurski E."/>
            <person name="Pamer E.G."/>
        </authorList>
    </citation>
    <scope>NUCLEOTIDE SEQUENCE [LARGE SCALE GENOMIC DNA]</scope>
    <source>
        <strain evidence="9 10">DFI.7.58</strain>
    </source>
</reference>
<evidence type="ECO:0000256" key="6">
    <source>
        <dbReference type="ARBA" id="ARBA00022989"/>
    </source>
</evidence>
<dbReference type="EMBL" id="JAKNHQ010000020">
    <property type="protein sequence ID" value="MCG4611660.1"/>
    <property type="molecule type" value="Genomic_DNA"/>
</dbReference>
<feature type="transmembrane region" description="Helical" evidence="8">
    <location>
        <begin position="196"/>
        <end position="216"/>
    </location>
</feature>
<comment type="caution">
    <text evidence="9">The sequence shown here is derived from an EMBL/GenBank/DDBJ whole genome shotgun (WGS) entry which is preliminary data.</text>
</comment>
<dbReference type="SUPFAM" id="SSF81345">
    <property type="entry name" value="ABC transporter involved in vitamin B12 uptake, BtuC"/>
    <property type="match status" value="1"/>
</dbReference>
<sequence length="353" mass="37017">MAMHLDGGHRIAARLTALTLLAGLCALAFLLSIGAGAVNLSLGEVWRALFVETSGVRRQIVFNLRLPRALAGAMVGACLAVSGVLLQAVMRNPLASPSVIGVSSGAGFFGMLAMVLVPGNLYAVLPPAAFFGGLVTTLAIYLLAWRNGINPTRMILAGVATSTFLRAGVDALMVFFPDQLAGFVSFSVGGLSGVTWRHVWMLLPYAAAGLFFAVLLSQRLNILLLGDEAATGLGLHVERTRLLAIAVSALLAAASVSVAGLLSFVGLIAPHLIRMLVGTDERYLVPGAALGGAALVMLCDTLGRVVAPPIEVPVGIILAILGAPFFLYVLRGRSKRDVAGKTYYHQLRRKNRP</sequence>